<name>A0A8S9PXV2_BRACR</name>
<feature type="compositionally biased region" description="Low complexity" evidence="1">
    <location>
        <begin position="34"/>
        <end position="44"/>
    </location>
</feature>
<proteinExistence type="predicted"/>
<gene>
    <name evidence="2" type="ORF">F2Q69_00048307</name>
</gene>
<evidence type="ECO:0000313" key="3">
    <source>
        <dbReference type="Proteomes" id="UP000712600"/>
    </source>
</evidence>
<accession>A0A8S9PXV2</accession>
<dbReference type="AlphaFoldDB" id="A0A8S9PXV2"/>
<sequence>MPINLRSNKEKDLLPPSDPTQLKRTIRKEKRATSIETTSSSINTTRRQATIDTLPEATIGTNLRDINMVAPLILT</sequence>
<evidence type="ECO:0000313" key="2">
    <source>
        <dbReference type="EMBL" id="KAF3524610.1"/>
    </source>
</evidence>
<protein>
    <submittedName>
        <fullName evidence="2">Uncharacterized protein</fullName>
    </submittedName>
</protein>
<dbReference type="Proteomes" id="UP000712600">
    <property type="component" value="Unassembled WGS sequence"/>
</dbReference>
<dbReference type="EMBL" id="QGKX02001347">
    <property type="protein sequence ID" value="KAF3524610.1"/>
    <property type="molecule type" value="Genomic_DNA"/>
</dbReference>
<reference evidence="2" key="1">
    <citation type="submission" date="2019-12" db="EMBL/GenBank/DDBJ databases">
        <title>Genome sequencing and annotation of Brassica cretica.</title>
        <authorList>
            <person name="Studholme D.J."/>
            <person name="Sarris P."/>
        </authorList>
    </citation>
    <scope>NUCLEOTIDE SEQUENCE</scope>
    <source>
        <strain evidence="2">PFS-109/04</strain>
        <tissue evidence="2">Leaf</tissue>
    </source>
</reference>
<organism evidence="2 3">
    <name type="scientific">Brassica cretica</name>
    <name type="common">Mustard</name>
    <dbReference type="NCBI Taxonomy" id="69181"/>
    <lineage>
        <taxon>Eukaryota</taxon>
        <taxon>Viridiplantae</taxon>
        <taxon>Streptophyta</taxon>
        <taxon>Embryophyta</taxon>
        <taxon>Tracheophyta</taxon>
        <taxon>Spermatophyta</taxon>
        <taxon>Magnoliopsida</taxon>
        <taxon>eudicotyledons</taxon>
        <taxon>Gunneridae</taxon>
        <taxon>Pentapetalae</taxon>
        <taxon>rosids</taxon>
        <taxon>malvids</taxon>
        <taxon>Brassicales</taxon>
        <taxon>Brassicaceae</taxon>
        <taxon>Brassiceae</taxon>
        <taxon>Brassica</taxon>
    </lineage>
</organism>
<comment type="caution">
    <text evidence="2">The sequence shown here is derived from an EMBL/GenBank/DDBJ whole genome shotgun (WGS) entry which is preliminary data.</text>
</comment>
<feature type="region of interest" description="Disordered" evidence="1">
    <location>
        <begin position="1"/>
        <end position="44"/>
    </location>
</feature>
<evidence type="ECO:0000256" key="1">
    <source>
        <dbReference type="SAM" id="MobiDB-lite"/>
    </source>
</evidence>